<dbReference type="Proteomes" id="UP001165205">
    <property type="component" value="Unassembled WGS sequence"/>
</dbReference>
<accession>A0AAN4YPW1</accession>
<dbReference type="AlphaFoldDB" id="A0AAN4YPW1"/>
<proteinExistence type="predicted"/>
<name>A0AAN4YPW1_ASPOZ</name>
<sequence>MENLFPHPRRIVTGHDNDGKAIVVADSLIPCEPTRINCNFAVLYETHQFPEVNDQWIDPTRTRTPDLANQKGVVLRVVDFPPRTKPVGPTIGAHGEVLTLITDVSSNRISRFWHLACRRNYMVRFSLGPSIIANPWESSIATLTGTSALT</sequence>
<dbReference type="InterPro" id="IPR014710">
    <property type="entry name" value="RmlC-like_jellyroll"/>
</dbReference>
<evidence type="ECO:0000313" key="1">
    <source>
        <dbReference type="EMBL" id="GMG30765.1"/>
    </source>
</evidence>
<organism evidence="1 2">
    <name type="scientific">Aspergillus oryzae</name>
    <name type="common">Yellow koji mold</name>
    <dbReference type="NCBI Taxonomy" id="5062"/>
    <lineage>
        <taxon>Eukaryota</taxon>
        <taxon>Fungi</taxon>
        <taxon>Dikarya</taxon>
        <taxon>Ascomycota</taxon>
        <taxon>Pezizomycotina</taxon>
        <taxon>Eurotiomycetes</taxon>
        <taxon>Eurotiomycetidae</taxon>
        <taxon>Eurotiales</taxon>
        <taxon>Aspergillaceae</taxon>
        <taxon>Aspergillus</taxon>
        <taxon>Aspergillus subgen. Circumdati</taxon>
    </lineage>
</organism>
<dbReference type="Gene3D" id="2.60.120.10">
    <property type="entry name" value="Jelly Rolls"/>
    <property type="match status" value="1"/>
</dbReference>
<comment type="caution">
    <text evidence="1">The sequence shown here is derived from an EMBL/GenBank/DDBJ whole genome shotgun (WGS) entry which is preliminary data.</text>
</comment>
<protein>
    <submittedName>
        <fullName evidence="1">Unnamed protein product</fullName>
    </submittedName>
</protein>
<dbReference type="EMBL" id="BSYA01000075">
    <property type="protein sequence ID" value="GMG30765.1"/>
    <property type="molecule type" value="Genomic_DNA"/>
</dbReference>
<gene>
    <name evidence="1" type="ORF">Aory04_000677600</name>
</gene>
<dbReference type="Gene3D" id="2.20.70.150">
    <property type="match status" value="1"/>
</dbReference>
<evidence type="ECO:0000313" key="2">
    <source>
        <dbReference type="Proteomes" id="UP001165205"/>
    </source>
</evidence>
<reference evidence="1" key="1">
    <citation type="submission" date="2023-04" db="EMBL/GenBank/DDBJ databases">
        <title>Aspergillus oryzae NBRC 4228.</title>
        <authorList>
            <person name="Ichikawa N."/>
            <person name="Sato H."/>
            <person name="Tonouchi N."/>
        </authorList>
    </citation>
    <scope>NUCLEOTIDE SEQUENCE</scope>
    <source>
        <strain evidence="1">NBRC 4228</strain>
    </source>
</reference>